<evidence type="ECO:0000259" key="2">
    <source>
        <dbReference type="SMART" id="SM00233"/>
    </source>
</evidence>
<dbReference type="Proteomes" id="UP001150907">
    <property type="component" value="Unassembled WGS sequence"/>
</dbReference>
<evidence type="ECO:0000313" key="4">
    <source>
        <dbReference type="Proteomes" id="UP001150907"/>
    </source>
</evidence>
<sequence length="1061" mass="119069">MRSPSHEQDDEEKTKESPKHTGVNNTSPETEVYLRRAVSLEKCAVNPELQILPHKWGLRRTLSAKVKAHYHRYAQLSETAVILSTRAVVRRERVSFTAFAEKYNEATCQRFRQSVQEWSEMWLALTKRGILFYLSSKKRPTVQVLFPPYVSIAPRVSLFSTLDMSLSITYSSRRRAEAFIADAKGKRALDSVASKDSEAVKSNLRVVIIKFPSSQVAFEWYREIGQTLLFERLMYPQCFLGPVPPAAQAPPVSVLVNVPEMGVKVQVKLGRHNAAIPNNVLLGGADDGLLEQQWRCESTTVWHVRRDVVNLLLGDKVIGPQMQQWLDAERDGLLSVGMAWRRFDRLDWVMPCGALGPTGNFILNGINEMVIGPQLLEGTHTLELRVLEHYPDSVVIGGASVPEPLGFEGFVLLKRDKKRRTEIVSYRPMLLTSYDNWLFLIPAPRAARHVDVSANACDAPTRYSGSLTHGSPKSNNGGSNGQIVCYYHANVHTGSKQMSLAKYMLNITEVDQIVPILHDSDSIADDDRHRSESRASADTESMSLRSDYTTGAGSDHGTHRDKVKGKLLGFLRSKKNRQMSCKFKLVTRAGATVVLWAASEQCMHEWVRRLTELRYYWINRLLSDLTLRSQVGVLNYALQGRRSREKDMPDWNDEKAWADRAIWHACLNLGCRDIIISGTLYRKRRRHQGMRRVFCILTHGRLIEYKFPQAPHAPIQSALADQIVRRDVRMSQLFDGARNGGAPVIAAMSDVSSEAAGSIANNSEARLLFTKSRSLSLRQCYVVSRFIDDLNTHDIMCEPWVMTDIGNYSGLRLADRVYADGIVSHELINDCVFTVWRPTFVPAILRTGKASEIRVVPDDALCDASELSSDEYNTGSASESRADSPKVGGVDVKRSVSFSPLVDEPRSALSDSHAMQPLPTQPRDPGHHHHHSHLHRHRHSFDTPRLLVGGQAKPTSVNRTSGDVPRLSGEGYLSSTSNASSNISSGRPQDHGRPGAYRVGNEIHVSVDDRHEGTKRMNAMTMVSSMRHRVGVYKARTSAEMEQWVTAINQEIRRMSLTGEW</sequence>
<keyword evidence="4" id="KW-1185">Reference proteome</keyword>
<dbReference type="AlphaFoldDB" id="A0A9W8BCV0"/>
<feature type="region of interest" description="Disordered" evidence="1">
    <location>
        <begin position="524"/>
        <end position="560"/>
    </location>
</feature>
<evidence type="ECO:0000256" key="1">
    <source>
        <dbReference type="SAM" id="MobiDB-lite"/>
    </source>
</evidence>
<feature type="region of interest" description="Disordered" evidence="1">
    <location>
        <begin position="867"/>
        <end position="994"/>
    </location>
</feature>
<dbReference type="InterPro" id="IPR001849">
    <property type="entry name" value="PH_domain"/>
</dbReference>
<dbReference type="OrthoDB" id="5579281at2759"/>
<name>A0A9W8BCV0_9FUNG</name>
<proteinExistence type="predicted"/>
<dbReference type="PANTHER" id="PTHR28076:SF1">
    <property type="entry name" value="PROSPORE MEMBRANE ADAPTER PROTEIN SPO71"/>
    <property type="match status" value="1"/>
</dbReference>
<dbReference type="InterPro" id="IPR040345">
    <property type="entry name" value="Mug56/Spo71"/>
</dbReference>
<dbReference type="EMBL" id="JANBQF010000259">
    <property type="protein sequence ID" value="KAJ2002928.1"/>
    <property type="molecule type" value="Genomic_DNA"/>
</dbReference>
<feature type="compositionally biased region" description="Basic and acidic residues" evidence="1">
    <location>
        <begin position="524"/>
        <end position="537"/>
    </location>
</feature>
<dbReference type="Pfam" id="PF23207">
    <property type="entry name" value="PH_SPO71"/>
    <property type="match status" value="1"/>
</dbReference>
<feature type="compositionally biased region" description="Basic and acidic residues" evidence="1">
    <location>
        <begin position="1"/>
        <end position="19"/>
    </location>
</feature>
<evidence type="ECO:0000313" key="3">
    <source>
        <dbReference type="EMBL" id="KAJ2002928.1"/>
    </source>
</evidence>
<protein>
    <recommendedName>
        <fullName evidence="2">PH domain-containing protein</fullName>
    </recommendedName>
</protein>
<gene>
    <name evidence="3" type="ORF">H4R26_003345</name>
</gene>
<accession>A0A9W8BCV0</accession>
<feature type="compositionally biased region" description="Basic residues" evidence="1">
    <location>
        <begin position="926"/>
        <end position="939"/>
    </location>
</feature>
<feature type="compositionally biased region" description="Polar residues" evidence="1">
    <location>
        <begin position="538"/>
        <end position="552"/>
    </location>
</feature>
<feature type="compositionally biased region" description="Polar residues" evidence="1">
    <location>
        <begin position="867"/>
        <end position="879"/>
    </location>
</feature>
<feature type="domain" description="PH" evidence="2">
    <location>
        <begin position="405"/>
        <end position="617"/>
    </location>
</feature>
<organism evidence="3 4">
    <name type="scientific">Coemansia thaxteri</name>
    <dbReference type="NCBI Taxonomy" id="2663907"/>
    <lineage>
        <taxon>Eukaryota</taxon>
        <taxon>Fungi</taxon>
        <taxon>Fungi incertae sedis</taxon>
        <taxon>Zoopagomycota</taxon>
        <taxon>Kickxellomycotina</taxon>
        <taxon>Kickxellomycetes</taxon>
        <taxon>Kickxellales</taxon>
        <taxon>Kickxellaceae</taxon>
        <taxon>Coemansia</taxon>
    </lineage>
</organism>
<reference evidence="3" key="1">
    <citation type="submission" date="2022-07" db="EMBL/GenBank/DDBJ databases">
        <title>Phylogenomic reconstructions and comparative analyses of Kickxellomycotina fungi.</title>
        <authorList>
            <person name="Reynolds N.K."/>
            <person name="Stajich J.E."/>
            <person name="Barry K."/>
            <person name="Grigoriev I.V."/>
            <person name="Crous P."/>
            <person name="Smith M.E."/>
        </authorList>
    </citation>
    <scope>NUCLEOTIDE SEQUENCE</scope>
    <source>
        <strain evidence="3">IMI 214461</strain>
    </source>
</reference>
<dbReference type="PANTHER" id="PTHR28076">
    <property type="entry name" value="SPORULATION-SPECIFIC PROTEIN 71"/>
    <property type="match status" value="1"/>
</dbReference>
<dbReference type="SUPFAM" id="SSF50729">
    <property type="entry name" value="PH domain-like"/>
    <property type="match status" value="1"/>
</dbReference>
<comment type="caution">
    <text evidence="3">The sequence shown here is derived from an EMBL/GenBank/DDBJ whole genome shotgun (WGS) entry which is preliminary data.</text>
</comment>
<dbReference type="GO" id="GO:1902657">
    <property type="term" value="P:protein localization to prospore membrane"/>
    <property type="evidence" value="ECO:0007669"/>
    <property type="project" value="InterPro"/>
</dbReference>
<dbReference type="SMART" id="SM00233">
    <property type="entry name" value="PH"/>
    <property type="match status" value="2"/>
</dbReference>
<feature type="compositionally biased region" description="Low complexity" evidence="1">
    <location>
        <begin position="974"/>
        <end position="985"/>
    </location>
</feature>
<dbReference type="InterPro" id="IPR057379">
    <property type="entry name" value="PH_SPO71"/>
</dbReference>
<feature type="domain" description="PH" evidence="2">
    <location>
        <begin position="674"/>
        <end position="1055"/>
    </location>
</feature>
<feature type="region of interest" description="Disordered" evidence="1">
    <location>
        <begin position="1"/>
        <end position="28"/>
    </location>
</feature>